<protein>
    <submittedName>
        <fullName evidence="2">ArsR family transcriptional regulator</fullName>
    </submittedName>
</protein>
<dbReference type="PRINTS" id="PR00778">
    <property type="entry name" value="HTHARSR"/>
</dbReference>
<dbReference type="InterPro" id="IPR036388">
    <property type="entry name" value="WH-like_DNA-bd_sf"/>
</dbReference>
<dbReference type="SMART" id="SM00418">
    <property type="entry name" value="HTH_ARSR"/>
    <property type="match status" value="1"/>
</dbReference>
<name>A0A0K1EF21_CHOCO</name>
<dbReference type="KEGG" id="ccro:CMC5_036130"/>
<gene>
    <name evidence="2" type="primary">arsR</name>
    <name evidence="2" type="ORF">CMC5_036130</name>
</gene>
<dbReference type="Proteomes" id="UP000067626">
    <property type="component" value="Chromosome"/>
</dbReference>
<proteinExistence type="predicted"/>
<dbReference type="Pfam" id="PF12840">
    <property type="entry name" value="HTH_20"/>
    <property type="match status" value="1"/>
</dbReference>
<dbReference type="PANTHER" id="PTHR38600">
    <property type="entry name" value="TRANSCRIPTIONAL REGULATORY PROTEIN"/>
    <property type="match status" value="1"/>
</dbReference>
<sequence length="124" mass="14042">MTTGEQHPALDQTLLALADPTRRAILQRLSRGEARVTELAAPFAISLNSVSKHIRMLERAELVRRRRVGREHFLSFNPAPLDEAARWIAERQAQWSRRLNALDALLQAEDLAATAPPEKKGRMR</sequence>
<evidence type="ECO:0000259" key="1">
    <source>
        <dbReference type="PROSITE" id="PS50987"/>
    </source>
</evidence>
<evidence type="ECO:0000313" key="3">
    <source>
        <dbReference type="Proteomes" id="UP000067626"/>
    </source>
</evidence>
<dbReference type="AlphaFoldDB" id="A0A0K1EF21"/>
<feature type="domain" description="HTH arsR-type" evidence="1">
    <location>
        <begin position="2"/>
        <end position="96"/>
    </location>
</feature>
<dbReference type="GO" id="GO:0003700">
    <property type="term" value="F:DNA-binding transcription factor activity"/>
    <property type="evidence" value="ECO:0007669"/>
    <property type="project" value="InterPro"/>
</dbReference>
<dbReference type="InterPro" id="IPR001845">
    <property type="entry name" value="HTH_ArsR_DNA-bd_dom"/>
</dbReference>
<dbReference type="NCBIfam" id="NF033788">
    <property type="entry name" value="HTH_metalloreg"/>
    <property type="match status" value="1"/>
</dbReference>
<dbReference type="Gene3D" id="1.10.10.10">
    <property type="entry name" value="Winged helix-like DNA-binding domain superfamily/Winged helix DNA-binding domain"/>
    <property type="match status" value="1"/>
</dbReference>
<dbReference type="CDD" id="cd00090">
    <property type="entry name" value="HTH_ARSR"/>
    <property type="match status" value="1"/>
</dbReference>
<keyword evidence="3" id="KW-1185">Reference proteome</keyword>
<dbReference type="PANTHER" id="PTHR38600:SF2">
    <property type="entry name" value="SLL0088 PROTEIN"/>
    <property type="match status" value="1"/>
</dbReference>
<dbReference type="OrthoDB" id="9800493at2"/>
<dbReference type="InterPro" id="IPR036390">
    <property type="entry name" value="WH_DNA-bd_sf"/>
</dbReference>
<dbReference type="InterPro" id="IPR011991">
    <property type="entry name" value="ArsR-like_HTH"/>
</dbReference>
<organism evidence="2 3">
    <name type="scientific">Chondromyces crocatus</name>
    <dbReference type="NCBI Taxonomy" id="52"/>
    <lineage>
        <taxon>Bacteria</taxon>
        <taxon>Pseudomonadati</taxon>
        <taxon>Myxococcota</taxon>
        <taxon>Polyangia</taxon>
        <taxon>Polyangiales</taxon>
        <taxon>Polyangiaceae</taxon>
        <taxon>Chondromyces</taxon>
    </lineage>
</organism>
<evidence type="ECO:0000313" key="2">
    <source>
        <dbReference type="EMBL" id="AKT39466.1"/>
    </source>
</evidence>
<dbReference type="PATRIC" id="fig|52.7.peg.3977"/>
<dbReference type="SUPFAM" id="SSF46785">
    <property type="entry name" value="Winged helix' DNA-binding domain"/>
    <property type="match status" value="1"/>
</dbReference>
<reference evidence="2 3" key="1">
    <citation type="submission" date="2015-07" db="EMBL/GenBank/DDBJ databases">
        <title>Genome analysis of myxobacterium Chondromyces crocatus Cm c5 reveals a high potential for natural compound synthesis and the genetic basis for the loss of fruiting body formation.</title>
        <authorList>
            <person name="Zaburannyi N."/>
            <person name="Bunk B."/>
            <person name="Maier J."/>
            <person name="Overmann J."/>
            <person name="Mueller R."/>
        </authorList>
    </citation>
    <scope>NUCLEOTIDE SEQUENCE [LARGE SCALE GENOMIC DNA]</scope>
    <source>
        <strain evidence="2 3">Cm c5</strain>
    </source>
</reference>
<dbReference type="STRING" id="52.CMC5_036130"/>
<accession>A0A0K1EF21</accession>
<dbReference type="PROSITE" id="PS50987">
    <property type="entry name" value="HTH_ARSR_2"/>
    <property type="match status" value="1"/>
</dbReference>
<dbReference type="EMBL" id="CP012159">
    <property type="protein sequence ID" value="AKT39466.1"/>
    <property type="molecule type" value="Genomic_DNA"/>
</dbReference>